<feature type="transmembrane region" description="Helical" evidence="3">
    <location>
        <begin position="32"/>
        <end position="50"/>
    </location>
</feature>
<evidence type="ECO:0000256" key="4">
    <source>
        <dbReference type="SAM" id="SignalP"/>
    </source>
</evidence>
<dbReference type="RefSeq" id="WP_379719187.1">
    <property type="nucleotide sequence ID" value="NZ_JBHSMS010000026.1"/>
</dbReference>
<evidence type="ECO:0000313" key="6">
    <source>
        <dbReference type="Proteomes" id="UP001596031"/>
    </source>
</evidence>
<evidence type="ECO:0008006" key="7">
    <source>
        <dbReference type="Google" id="ProtNLM"/>
    </source>
</evidence>
<feature type="chain" id="PRO_5046989735" description="Uroporphyrin-3 C-methyltransferase" evidence="4">
    <location>
        <begin position="23"/>
        <end position="323"/>
    </location>
</feature>
<feature type="region of interest" description="Disordered" evidence="2">
    <location>
        <begin position="272"/>
        <end position="294"/>
    </location>
</feature>
<feature type="coiled-coil region" evidence="1">
    <location>
        <begin position="50"/>
        <end position="105"/>
    </location>
</feature>
<keyword evidence="3" id="KW-1133">Transmembrane helix</keyword>
<comment type="caution">
    <text evidence="5">The sequence shown here is derived from an EMBL/GenBank/DDBJ whole genome shotgun (WGS) entry which is preliminary data.</text>
</comment>
<evidence type="ECO:0000256" key="1">
    <source>
        <dbReference type="SAM" id="Coils"/>
    </source>
</evidence>
<keyword evidence="3" id="KW-0472">Membrane</keyword>
<evidence type="ECO:0000313" key="5">
    <source>
        <dbReference type="EMBL" id="MFC5511037.1"/>
    </source>
</evidence>
<evidence type="ECO:0000256" key="2">
    <source>
        <dbReference type="SAM" id="MobiDB-lite"/>
    </source>
</evidence>
<keyword evidence="1" id="KW-0175">Coiled coil</keyword>
<name>A0ABW0PHM6_9BURK</name>
<proteinExistence type="predicted"/>
<reference evidence="6" key="1">
    <citation type="journal article" date="2019" name="Int. J. Syst. Evol. Microbiol.">
        <title>The Global Catalogue of Microorganisms (GCM) 10K type strain sequencing project: providing services to taxonomists for standard genome sequencing and annotation.</title>
        <authorList>
            <consortium name="The Broad Institute Genomics Platform"/>
            <consortium name="The Broad Institute Genome Sequencing Center for Infectious Disease"/>
            <person name="Wu L."/>
            <person name="Ma J."/>
        </authorList>
    </citation>
    <scope>NUCLEOTIDE SEQUENCE [LARGE SCALE GENOMIC DNA]</scope>
    <source>
        <strain evidence="6">CCUG 38813</strain>
    </source>
</reference>
<feature type="compositionally biased region" description="Low complexity" evidence="2">
    <location>
        <begin position="272"/>
        <end position="285"/>
    </location>
</feature>
<accession>A0ABW0PHM6</accession>
<keyword evidence="6" id="KW-1185">Reference proteome</keyword>
<gene>
    <name evidence="5" type="ORF">ACFPOU_07850</name>
</gene>
<keyword evidence="4" id="KW-0732">Signal</keyword>
<protein>
    <recommendedName>
        <fullName evidence="7">Uroporphyrin-3 C-methyltransferase</fullName>
    </recommendedName>
</protein>
<evidence type="ECO:0000256" key="3">
    <source>
        <dbReference type="SAM" id="Phobius"/>
    </source>
</evidence>
<dbReference type="EMBL" id="JBHSMS010000026">
    <property type="protein sequence ID" value="MFC5511037.1"/>
    <property type="molecule type" value="Genomic_DNA"/>
</dbReference>
<keyword evidence="3" id="KW-0812">Transmembrane</keyword>
<sequence>MKLTKPLALQPLRATPTAQATAAPDQSASNWAIYAGAGAAAVSLLALALLRRRDRKAAQKQREADDLRTQELVRAEVQRVRDQEVLEAQERAAEEERARAVAEAAAQAAVQHERQPQAEVATVREHAEKKVDPRIEAAHRLFDLLHRAERDVEPFLRLLDAAVPNDASSTEARGVVASWHESMLGTRNRLSEALARHNAPVDLHPVEPAADLQSAMSRLIDHAARMNALMIAQQQQNSAILHWSRLLPGALVQLFWRAQTAKYSTTMTQLPKVPDAPAPGAAPAQVPAPTPAPVAAQALRPVRTHDKAIQQALRGAQRHAASA</sequence>
<organism evidence="5 6">
    <name type="scientific">Massilia jejuensis</name>
    <dbReference type="NCBI Taxonomy" id="648894"/>
    <lineage>
        <taxon>Bacteria</taxon>
        <taxon>Pseudomonadati</taxon>
        <taxon>Pseudomonadota</taxon>
        <taxon>Betaproteobacteria</taxon>
        <taxon>Burkholderiales</taxon>
        <taxon>Oxalobacteraceae</taxon>
        <taxon>Telluria group</taxon>
        <taxon>Massilia</taxon>
    </lineage>
</organism>
<dbReference type="Proteomes" id="UP001596031">
    <property type="component" value="Unassembled WGS sequence"/>
</dbReference>
<feature type="signal peptide" evidence="4">
    <location>
        <begin position="1"/>
        <end position="22"/>
    </location>
</feature>